<organism evidence="2 3">
    <name type="scientific">Cribrihabitans marinus</name>
    <dbReference type="NCBI Taxonomy" id="1227549"/>
    <lineage>
        <taxon>Bacteria</taxon>
        <taxon>Pseudomonadati</taxon>
        <taxon>Pseudomonadota</taxon>
        <taxon>Alphaproteobacteria</taxon>
        <taxon>Rhodobacterales</taxon>
        <taxon>Paracoccaceae</taxon>
        <taxon>Cribrihabitans</taxon>
    </lineage>
</organism>
<dbReference type="InterPro" id="IPR001509">
    <property type="entry name" value="Epimerase_deHydtase"/>
</dbReference>
<dbReference type="AlphaFoldDB" id="A0A1H6TR89"/>
<evidence type="ECO:0000313" key="3">
    <source>
        <dbReference type="Proteomes" id="UP000199379"/>
    </source>
</evidence>
<reference evidence="2 3" key="1">
    <citation type="submission" date="2016-10" db="EMBL/GenBank/DDBJ databases">
        <authorList>
            <person name="de Groot N.N."/>
        </authorList>
    </citation>
    <scope>NUCLEOTIDE SEQUENCE [LARGE SCALE GENOMIC DNA]</scope>
    <source>
        <strain evidence="2 3">DSM 29340</strain>
    </source>
</reference>
<sequence length="339" mass="35939">MRCLVVGGTGFLGGAIVDAAAAVGHSMSVLARGQTGRAQPAGIEFIQADRHDTLDTLAGRSFDWVFDSCAYSPDAVHRLLDAVGEGLKRYVLISSISAYGTFEKEGLNEDDPVPAPTDADLAVAAAVPAADRASAAAYGESYGRLKRACELAAAERLGNRATALRVGLLVGAGDYTNRLTWWVRRIDQARGSQRRVPAPGPPDRPVQFVDARDAAGFALTCAENGPGGIWNVTGQEMALSDVLDAVATAAGSEPEFVWRDDAAILEAGIAPWTDMPLMAPSMPEFRHFLQVDAGKARAEGLTCRPLADTLGRLLDWDRGRRDQPLGVGLTAEQEARLLG</sequence>
<dbReference type="GO" id="GO:0005737">
    <property type="term" value="C:cytoplasm"/>
    <property type="evidence" value="ECO:0007669"/>
    <property type="project" value="TreeGrafter"/>
</dbReference>
<dbReference type="Gene3D" id="3.40.50.720">
    <property type="entry name" value="NAD(P)-binding Rossmann-like Domain"/>
    <property type="match status" value="1"/>
</dbReference>
<dbReference type="OrthoDB" id="9801785at2"/>
<dbReference type="PANTHER" id="PTHR48079:SF6">
    <property type="entry name" value="NAD(P)-BINDING DOMAIN-CONTAINING PROTEIN-RELATED"/>
    <property type="match status" value="1"/>
</dbReference>
<evidence type="ECO:0000313" key="2">
    <source>
        <dbReference type="EMBL" id="SEI78705.1"/>
    </source>
</evidence>
<dbReference type="SUPFAM" id="SSF51735">
    <property type="entry name" value="NAD(P)-binding Rossmann-fold domains"/>
    <property type="match status" value="1"/>
</dbReference>
<dbReference type="EMBL" id="FNYD01000002">
    <property type="protein sequence ID" value="SEI78705.1"/>
    <property type="molecule type" value="Genomic_DNA"/>
</dbReference>
<accession>A0A1H6TR89</accession>
<name>A0A1H6TR89_9RHOB</name>
<gene>
    <name evidence="2" type="ORF">SAMN05444007_102352</name>
</gene>
<feature type="domain" description="NAD-dependent epimerase/dehydratase" evidence="1">
    <location>
        <begin position="4"/>
        <end position="232"/>
    </location>
</feature>
<dbReference type="InterPro" id="IPR036291">
    <property type="entry name" value="NAD(P)-bd_dom_sf"/>
</dbReference>
<proteinExistence type="predicted"/>
<dbReference type="STRING" id="1227549.SAMN05444007_102352"/>
<dbReference type="GO" id="GO:0004029">
    <property type="term" value="F:aldehyde dehydrogenase (NAD+) activity"/>
    <property type="evidence" value="ECO:0007669"/>
    <property type="project" value="TreeGrafter"/>
</dbReference>
<dbReference type="RefSeq" id="WP_092362844.1">
    <property type="nucleotide sequence ID" value="NZ_BMGV01000002.1"/>
</dbReference>
<dbReference type="PANTHER" id="PTHR48079">
    <property type="entry name" value="PROTEIN YEEZ"/>
    <property type="match status" value="1"/>
</dbReference>
<dbReference type="Pfam" id="PF01370">
    <property type="entry name" value="Epimerase"/>
    <property type="match status" value="1"/>
</dbReference>
<evidence type="ECO:0000259" key="1">
    <source>
        <dbReference type="Pfam" id="PF01370"/>
    </source>
</evidence>
<dbReference type="Proteomes" id="UP000199379">
    <property type="component" value="Unassembled WGS sequence"/>
</dbReference>
<protein>
    <submittedName>
        <fullName evidence="2">2'-hydroxyisoflavone reductase</fullName>
    </submittedName>
</protein>
<dbReference type="InterPro" id="IPR051783">
    <property type="entry name" value="NAD(P)-dependent_oxidoreduct"/>
</dbReference>
<keyword evidence="3" id="KW-1185">Reference proteome</keyword>